<feature type="domain" description="7 transmembrane helices usually fused to an inactive transglutaminase" evidence="3">
    <location>
        <begin position="270"/>
        <end position="513"/>
    </location>
</feature>
<feature type="transmembrane region" description="Helical" evidence="1">
    <location>
        <begin position="452"/>
        <end position="470"/>
    </location>
</feature>
<gene>
    <name evidence="4" type="ORF">PGH07_05955</name>
</gene>
<feature type="transmembrane region" description="Helical" evidence="1">
    <location>
        <begin position="325"/>
        <end position="344"/>
    </location>
</feature>
<reference evidence="4" key="1">
    <citation type="submission" date="2023-01" db="EMBL/GenBank/DDBJ databases">
        <title>Sulfurovum sp. zt1-1 genome assembly.</title>
        <authorList>
            <person name="Wang J."/>
        </authorList>
    </citation>
    <scope>NUCLEOTIDE SEQUENCE</scope>
    <source>
        <strain evidence="4">Zt1-1</strain>
    </source>
</reference>
<keyword evidence="5" id="KW-1185">Reference proteome</keyword>
<dbReference type="InterPro" id="IPR025838">
    <property type="entry name" value="Transglut_i_TM"/>
</dbReference>
<comment type="caution">
    <text evidence="4">The sequence shown here is derived from an EMBL/GenBank/DDBJ whole genome shotgun (WGS) entry which is preliminary data.</text>
</comment>
<dbReference type="Proteomes" id="UP001169069">
    <property type="component" value="Unassembled WGS sequence"/>
</dbReference>
<organism evidence="4 5">
    <name type="scientific">Sulfurovum zhangzhouensis</name>
    <dbReference type="NCBI Taxonomy" id="3019067"/>
    <lineage>
        <taxon>Bacteria</taxon>
        <taxon>Pseudomonadati</taxon>
        <taxon>Campylobacterota</taxon>
        <taxon>Epsilonproteobacteria</taxon>
        <taxon>Campylobacterales</taxon>
        <taxon>Sulfurovaceae</taxon>
        <taxon>Sulfurovum</taxon>
    </lineage>
</organism>
<evidence type="ECO:0000313" key="4">
    <source>
        <dbReference type="EMBL" id="MDM5271712.1"/>
    </source>
</evidence>
<feature type="transmembrane region" description="Helical" evidence="1">
    <location>
        <begin position="392"/>
        <end position="413"/>
    </location>
</feature>
<dbReference type="EMBL" id="JAQIBD010000002">
    <property type="protein sequence ID" value="MDM5271712.1"/>
    <property type="molecule type" value="Genomic_DNA"/>
</dbReference>
<keyword evidence="1" id="KW-1133">Transmembrane helix</keyword>
<evidence type="ECO:0000313" key="5">
    <source>
        <dbReference type="Proteomes" id="UP001169069"/>
    </source>
</evidence>
<feature type="transmembrane region" description="Helical" evidence="1">
    <location>
        <begin position="476"/>
        <end position="496"/>
    </location>
</feature>
<accession>A0ABT7QXZ6</accession>
<name>A0ABT7QXZ6_9BACT</name>
<proteinExistence type="predicted"/>
<feature type="transmembrane region" description="Helical" evidence="1">
    <location>
        <begin position="6"/>
        <end position="24"/>
    </location>
</feature>
<dbReference type="RefSeq" id="WP_289413416.1">
    <property type="nucleotide sequence ID" value="NZ_JAQIBD010000002.1"/>
</dbReference>
<evidence type="ECO:0000256" key="1">
    <source>
        <dbReference type="SAM" id="Phobius"/>
    </source>
</evidence>
<evidence type="ECO:0000259" key="3">
    <source>
        <dbReference type="Pfam" id="PF14402"/>
    </source>
</evidence>
<dbReference type="Pfam" id="PF14402">
    <property type="entry name" value="7TM_transglut"/>
    <property type="match status" value="1"/>
</dbReference>
<feature type="transmembrane region" description="Helical" evidence="1">
    <location>
        <begin position="419"/>
        <end position="440"/>
    </location>
</feature>
<keyword evidence="1" id="KW-0812">Transmembrane</keyword>
<dbReference type="Pfam" id="PF14400">
    <property type="entry name" value="Transglut_i_TM"/>
    <property type="match status" value="1"/>
</dbReference>
<evidence type="ECO:0000259" key="2">
    <source>
        <dbReference type="Pfam" id="PF14400"/>
    </source>
</evidence>
<sequence>MSSRFQVMVIAFMLAAIGLFIVWYKAAFLNIPLTPHEKKDYFTISAEVSFTGDNAPAEITMALPAPQEGVKIISQESESGDFGFTISQTEEGERAVWSKRNIEGKQKIFYKITVSPEAFYSYSPDSGVNAGLSQNYNVDTGTIFALWDEVERAAVSSLIDTVRVHSSGPLTFAAQLIDQLNKEAPSDSVKLLLNMKNEDKISLIMKILMHEKINVRKVRGIYLKDRQKGRTLTEMFEVQTDEGWKLFDYEKGHVYKPKDLFVWQRGNDALFTAKGVSKPRLRFSIIQTQVPVISTIQQNIYGSSEFLNFSLFTLPASQQNAFKQILLIPMGVLIVVILRILVGIRTMGTFMPVLFSLAFIQTSLLNGLVMFFVIVFSGLFIRFYLSRLRLLLVARISAVIIVVIAIMSLMSIISYKLGITQVLSVTFFPMIILSWTIERMSILWEEEGGREVFVQGSGSLIVAVLAYFVMMNEYAAYLFFSFPELLLVILAVIILIGRYTGYRVSELLRFAPLGRS</sequence>
<keyword evidence="1" id="KW-0472">Membrane</keyword>
<feature type="domain" description="Inactive transglutaminase fused to 7 transmembrane helices" evidence="2">
    <location>
        <begin position="24"/>
        <end position="194"/>
    </location>
</feature>
<feature type="transmembrane region" description="Helical" evidence="1">
    <location>
        <begin position="364"/>
        <end position="385"/>
    </location>
</feature>
<protein>
    <submittedName>
        <fullName evidence="4">UUP1 family membrane protein</fullName>
    </submittedName>
</protein>
<dbReference type="InterPro" id="IPR025840">
    <property type="entry name" value="7TM_transglut"/>
</dbReference>